<evidence type="ECO:0000256" key="3">
    <source>
        <dbReference type="ARBA" id="ARBA00038122"/>
    </source>
</evidence>
<dbReference type="PROSITE" id="PS50297">
    <property type="entry name" value="ANK_REP_REGION"/>
    <property type="match status" value="1"/>
</dbReference>
<feature type="compositionally biased region" description="Polar residues" evidence="5">
    <location>
        <begin position="322"/>
        <end position="336"/>
    </location>
</feature>
<dbReference type="InterPro" id="IPR036770">
    <property type="entry name" value="Ankyrin_rpt-contain_sf"/>
</dbReference>
<feature type="region of interest" description="Disordered" evidence="5">
    <location>
        <begin position="56"/>
        <end position="86"/>
    </location>
</feature>
<feature type="region of interest" description="Disordered" evidence="5">
    <location>
        <begin position="115"/>
        <end position="144"/>
    </location>
</feature>
<protein>
    <submittedName>
        <fullName evidence="6">Ankyrin repeat domain-containing protein 57</fullName>
    </submittedName>
</protein>
<reference evidence="7" key="2">
    <citation type="journal article" date="2013" name="Nat. Commun.">
        <title>Genome of the Chinese tree shrew.</title>
        <authorList>
            <person name="Fan Y."/>
            <person name="Huang Z.Y."/>
            <person name="Cao C.C."/>
            <person name="Chen C.S."/>
            <person name="Chen Y.X."/>
            <person name="Fan D.D."/>
            <person name="He J."/>
            <person name="Hou H.L."/>
            <person name="Hu L."/>
            <person name="Hu X.T."/>
            <person name="Jiang X.T."/>
            <person name="Lai R."/>
            <person name="Lang Y.S."/>
            <person name="Liang B."/>
            <person name="Liao S.G."/>
            <person name="Mu D."/>
            <person name="Ma Y.Y."/>
            <person name="Niu Y.Y."/>
            <person name="Sun X.Q."/>
            <person name="Xia J.Q."/>
            <person name="Xiao J."/>
            <person name="Xiong Z.Q."/>
            <person name="Xu L."/>
            <person name="Yang L."/>
            <person name="Zhang Y."/>
            <person name="Zhao W."/>
            <person name="Zhao X.D."/>
            <person name="Zheng Y.T."/>
            <person name="Zhou J.M."/>
            <person name="Zhu Y.B."/>
            <person name="Zhang G.J."/>
            <person name="Wang J."/>
            <person name="Yao Y.G."/>
        </authorList>
    </citation>
    <scope>NUCLEOTIDE SEQUENCE [LARGE SCALE GENOMIC DNA]</scope>
</reference>
<dbReference type="EMBL" id="KB320708">
    <property type="protein sequence ID" value="ELW64929.1"/>
    <property type="molecule type" value="Genomic_DNA"/>
</dbReference>
<dbReference type="AlphaFoldDB" id="L9KR31"/>
<dbReference type="PANTHER" id="PTHR14491">
    <property type="entry name" value="SOSONDOWAH, ISOFORM G"/>
    <property type="match status" value="1"/>
</dbReference>
<feature type="repeat" description="ANK" evidence="4">
    <location>
        <begin position="194"/>
        <end position="226"/>
    </location>
</feature>
<dbReference type="PANTHER" id="PTHR14491:SF4">
    <property type="entry name" value="ANKYRIN REPEAT DOMAIN-CONTAINING PROTEIN SOWAHC"/>
    <property type="match status" value="1"/>
</dbReference>
<name>L9KR31_TUPCH</name>
<dbReference type="SMART" id="SM00248">
    <property type="entry name" value="ANK"/>
    <property type="match status" value="2"/>
</dbReference>
<keyword evidence="1" id="KW-0677">Repeat</keyword>
<dbReference type="SUPFAM" id="SSF48403">
    <property type="entry name" value="Ankyrin repeat"/>
    <property type="match status" value="1"/>
</dbReference>
<evidence type="ECO:0000256" key="2">
    <source>
        <dbReference type="ARBA" id="ARBA00023043"/>
    </source>
</evidence>
<dbReference type="PROSITE" id="PS50088">
    <property type="entry name" value="ANK_REPEAT"/>
    <property type="match status" value="1"/>
</dbReference>
<dbReference type="InParanoid" id="L9KR31"/>
<organism evidence="6 7">
    <name type="scientific">Tupaia chinensis</name>
    <name type="common">Chinese tree shrew</name>
    <name type="synonym">Tupaia belangeri chinensis</name>
    <dbReference type="NCBI Taxonomy" id="246437"/>
    <lineage>
        <taxon>Eukaryota</taxon>
        <taxon>Metazoa</taxon>
        <taxon>Chordata</taxon>
        <taxon>Craniata</taxon>
        <taxon>Vertebrata</taxon>
        <taxon>Euteleostomi</taxon>
        <taxon>Mammalia</taxon>
        <taxon>Eutheria</taxon>
        <taxon>Euarchontoglires</taxon>
        <taxon>Scandentia</taxon>
        <taxon>Tupaiidae</taxon>
        <taxon>Tupaia</taxon>
    </lineage>
</organism>
<evidence type="ECO:0000313" key="7">
    <source>
        <dbReference type="Proteomes" id="UP000011518"/>
    </source>
</evidence>
<proteinExistence type="inferred from homology"/>
<evidence type="ECO:0000256" key="1">
    <source>
        <dbReference type="ARBA" id="ARBA00022737"/>
    </source>
</evidence>
<dbReference type="Proteomes" id="UP000011518">
    <property type="component" value="Unassembled WGS sequence"/>
</dbReference>
<dbReference type="FunCoup" id="L9KR31">
    <property type="interactions" value="130"/>
</dbReference>
<dbReference type="STRING" id="246437.L9KR31"/>
<dbReference type="Pfam" id="PF13637">
    <property type="entry name" value="Ank_4"/>
    <property type="match status" value="1"/>
</dbReference>
<keyword evidence="7" id="KW-1185">Reference proteome</keyword>
<dbReference type="InterPro" id="IPR002110">
    <property type="entry name" value="Ankyrin_rpt"/>
</dbReference>
<feature type="compositionally biased region" description="Basic and acidic residues" evidence="5">
    <location>
        <begin position="342"/>
        <end position="359"/>
    </location>
</feature>
<gene>
    <name evidence="6" type="ORF">TREES_T100017088</name>
</gene>
<evidence type="ECO:0000256" key="4">
    <source>
        <dbReference type="PROSITE-ProRule" id="PRU00023"/>
    </source>
</evidence>
<dbReference type="Gene3D" id="1.25.40.20">
    <property type="entry name" value="Ankyrin repeat-containing domain"/>
    <property type="match status" value="1"/>
</dbReference>
<reference evidence="7" key="1">
    <citation type="submission" date="2012-07" db="EMBL/GenBank/DDBJ databases">
        <title>Genome of the Chinese tree shrew, a rising model animal genetically related to primates.</title>
        <authorList>
            <person name="Zhang G."/>
            <person name="Fan Y."/>
            <person name="Yao Y."/>
            <person name="Huang Z."/>
        </authorList>
    </citation>
    <scope>NUCLEOTIDE SEQUENCE [LARGE SCALE GENOMIC DNA]</scope>
</reference>
<feature type="region of interest" description="Disordered" evidence="5">
    <location>
        <begin position="288"/>
        <end position="362"/>
    </location>
</feature>
<sequence>MPGGAALQGRPGQLAGAARPRPLKLLLNAVATVRTHPADRAKYVYLQRQFCVEQPRSASQGDRAESETHRPQTVQSGPGKVAPELACDVDPPALMRRQPQSIRVWRMDWRRDRPPAAREDLEPQTRGVAEADGVTPPGAPAPREPGLLAKRDFITGFTCLHWAAKHHRQELLAMLVSFANKHQLPVNINARSSAGYTALHLAAMHGHVEVKFLVGTYDANVDIWDYSGKKGSQYLSQSTAEEIKSLVWALDEEDAESAARSGGVDAGGCPKCSPHLITYRLSKVLEDGGTTTTTTTSLKGGLEAKRKKQVAKPLAALVGRSNPGSTKSTSEPSSDLGQAPPRAEEHRDADSKVSPEKQRQRTVPYSRVCLCWEKTQFGRIRTDQGPAREKGQRPCHEA</sequence>
<keyword evidence="2 4" id="KW-0040">ANK repeat</keyword>
<comment type="similarity">
    <text evidence="3">Belongs to the SOWAH family.</text>
</comment>
<evidence type="ECO:0000313" key="6">
    <source>
        <dbReference type="EMBL" id="ELW64929.1"/>
    </source>
</evidence>
<accession>L9KR31</accession>
<evidence type="ECO:0000256" key="5">
    <source>
        <dbReference type="SAM" id="MobiDB-lite"/>
    </source>
</evidence>